<keyword evidence="4 8" id="KW-0808">Transferase</keyword>
<gene>
    <name evidence="11" type="ORF">ZIOFF_012598</name>
</gene>
<evidence type="ECO:0000259" key="10">
    <source>
        <dbReference type="PROSITE" id="PS51038"/>
    </source>
</evidence>
<evidence type="ECO:0000256" key="7">
    <source>
        <dbReference type="ARBA" id="ARBA00023242"/>
    </source>
</evidence>
<keyword evidence="12" id="KW-1185">Reference proteome</keyword>
<feature type="active site" evidence="8">
    <location>
        <position position="782"/>
    </location>
</feature>
<protein>
    <recommendedName>
        <fullName evidence="2">DNA (cytosine-5-)-methyltransferase</fullName>
        <ecNumber evidence="2">2.1.1.37</ecNumber>
    </recommendedName>
</protein>
<evidence type="ECO:0000256" key="2">
    <source>
        <dbReference type="ARBA" id="ARBA00011975"/>
    </source>
</evidence>
<dbReference type="GO" id="GO:0003886">
    <property type="term" value="F:DNA (cytosine-5-)-methyltransferase activity"/>
    <property type="evidence" value="ECO:0007669"/>
    <property type="project" value="UniProtKB-EC"/>
</dbReference>
<keyword evidence="3 8" id="KW-0489">Methyltransferase</keyword>
<dbReference type="InterPro" id="IPR018117">
    <property type="entry name" value="C5_DNA_meth_AS"/>
</dbReference>
<reference evidence="11 12" key="1">
    <citation type="submission" date="2020-08" db="EMBL/GenBank/DDBJ databases">
        <title>Plant Genome Project.</title>
        <authorList>
            <person name="Zhang R.-G."/>
        </authorList>
    </citation>
    <scope>NUCLEOTIDE SEQUENCE [LARGE SCALE GENOMIC DNA]</scope>
    <source>
        <tissue evidence="11">Rhizome</tissue>
    </source>
</reference>
<comment type="caution">
    <text evidence="11">The sequence shown here is derived from an EMBL/GenBank/DDBJ whole genome shotgun (WGS) entry which is preliminary data.</text>
</comment>
<dbReference type="InterPro" id="IPR001525">
    <property type="entry name" value="C5_MeTfrase"/>
</dbReference>
<dbReference type="InterPro" id="IPR029063">
    <property type="entry name" value="SAM-dependent_MTases_sf"/>
</dbReference>
<dbReference type="Gene3D" id="3.90.120.10">
    <property type="entry name" value="DNA Methylase, subunit A, domain 2"/>
    <property type="match status" value="1"/>
</dbReference>
<dbReference type="SUPFAM" id="SSF53335">
    <property type="entry name" value="S-adenosyl-L-methionine-dependent methyltransferases"/>
    <property type="match status" value="1"/>
</dbReference>
<dbReference type="Pfam" id="PF00145">
    <property type="entry name" value="DNA_methylase"/>
    <property type="match status" value="1"/>
</dbReference>
<feature type="region of interest" description="Disordered" evidence="9">
    <location>
        <begin position="609"/>
        <end position="630"/>
    </location>
</feature>
<dbReference type="Proteomes" id="UP000734854">
    <property type="component" value="Unassembled WGS sequence"/>
</dbReference>
<feature type="region of interest" description="Disordered" evidence="9">
    <location>
        <begin position="307"/>
        <end position="335"/>
    </location>
</feature>
<dbReference type="SMART" id="SM00439">
    <property type="entry name" value="BAH"/>
    <property type="match status" value="1"/>
</dbReference>
<name>A0A8J5HTQ7_ZINOF</name>
<evidence type="ECO:0000256" key="3">
    <source>
        <dbReference type="ARBA" id="ARBA00022603"/>
    </source>
</evidence>
<evidence type="ECO:0000313" key="12">
    <source>
        <dbReference type="Proteomes" id="UP000734854"/>
    </source>
</evidence>
<dbReference type="EMBL" id="JACMSC010000003">
    <property type="protein sequence ID" value="KAG6530370.1"/>
    <property type="molecule type" value="Genomic_DNA"/>
</dbReference>
<keyword evidence="6" id="KW-0238">DNA-binding</keyword>
<accession>A0A8J5HTQ7</accession>
<dbReference type="GO" id="GO:0032259">
    <property type="term" value="P:methylation"/>
    <property type="evidence" value="ECO:0007669"/>
    <property type="project" value="UniProtKB-KW"/>
</dbReference>
<dbReference type="InterPro" id="IPR043151">
    <property type="entry name" value="BAH_sf"/>
</dbReference>
<proteinExistence type="inferred from homology"/>
<dbReference type="PROSITE" id="PS51038">
    <property type="entry name" value="BAH"/>
    <property type="match status" value="1"/>
</dbReference>
<dbReference type="PROSITE" id="PS00095">
    <property type="entry name" value="C5_MTASE_2"/>
    <property type="match status" value="1"/>
</dbReference>
<evidence type="ECO:0000256" key="6">
    <source>
        <dbReference type="ARBA" id="ARBA00023125"/>
    </source>
</evidence>
<evidence type="ECO:0000256" key="4">
    <source>
        <dbReference type="ARBA" id="ARBA00022679"/>
    </source>
</evidence>
<dbReference type="GO" id="GO:0044027">
    <property type="term" value="P:negative regulation of gene expression via chromosomal CpG island methylation"/>
    <property type="evidence" value="ECO:0007669"/>
    <property type="project" value="TreeGrafter"/>
</dbReference>
<comment type="similarity">
    <text evidence="8">Belongs to the class I-like SAM-binding methyltransferase superfamily. C5-methyltransferase family.</text>
</comment>
<dbReference type="InterPro" id="IPR050390">
    <property type="entry name" value="C5-Methyltransferase"/>
</dbReference>
<evidence type="ECO:0000256" key="9">
    <source>
        <dbReference type="SAM" id="MobiDB-lite"/>
    </source>
</evidence>
<sequence>MTTASAEKRTRRMQRAAEVDGGSATPPTTIGGKKRATDTDSGWATGLEVSKKSAAEASAVRVVNGESPAPPNTRGKKRATETASAAGVVNGVSPAPPNTREKNRATETASAVGVVNGVSPAPPNTRGKNRATETASAVGVVNGVSPAPPNTRGKYRATETASAAGLVNGVSPAPPNTRGKNRVTETASTVGVVNGVSPAPPNTRGKNRATETDSGRATGLEVSKKSAAEASAVGVVNGVSPATPNTRGKKRAIETASTVGVVNGVSPAPPNTRGKKRATETDSGRAMGLEVSKKSATEASAVGGVNVVSSASPNTRGKKRVTNTNGPAKDAAGVKKRTKETSLVVGGSNGVALAALVPDQSVEDEDLDNDGYYVGSDLGSQQAEKHEMEEKGQNEVMSIKISPKKKVGHSKKSKEGAVLGCHFVGDPIPEAEAKQRWPERYQRKIYASGSAKRVDGESVLLARQHYSQAIVDGVNYNLYDDAYVEAGEGEAYYIGRIVEFFEAIDKQQYFTAQWFFRAEDTVIKEHAHSHGSKVMHDSRRVFLSEEKNDNVLECIVSKLQIQRVTPNINLQAKVKSIPPCDLYYDMSYSLAYSTFTNLPESIRIGNDSSSTISLEDAPNSSNKKALSDSEATSSDQKNVITLLDLYSGCGAMSTGLCLGANLSGINLQTCWAVDLNEYACQSLKLNHPETEVRNEKADDFLALLIEWEKLCTNYCVFGNKSLNEEESDSNGSDDELDSNPPNGEEFEVEKLVGICYGDPNNIGKVGIKFKGQVDVICGGPPCQGISGFNRFRNKNAPLDDPKNQQMLVFMDIVEFLKPKYVLMENVVDILKFANGFLGRYALSRLVAMNYQARLGMMVAGCYGLPQFRMRVFLWGARPTEILPQFPLPTHDVVVRGGAPNEFEQNIVAYDEDQHPQLEKKLLLEDAISDLPEIGNYEDRDEMPHDRPPITEFQKFIRLSRIDLCGCAQALASGSIVDRPIAKHQFFDHRPLQLNDDDYQRVCAIPKKKGANFRDLPGVKVGKDNTVEWDPDVERVFLPSGKPLVPDYAMTFVRGKSSKPFGRLWWDETVPTVILHPEQDRVLSIRENARLQGFPDYYQLRGTVKERYTQVGNAVAVPVARALGYALGQAYQGHSNGVPLFALPRHFLLQ</sequence>
<feature type="region of interest" description="Disordered" evidence="9">
    <location>
        <begin position="261"/>
        <end position="286"/>
    </location>
</feature>
<evidence type="ECO:0000256" key="1">
    <source>
        <dbReference type="ARBA" id="ARBA00004123"/>
    </source>
</evidence>
<feature type="region of interest" description="Disordered" evidence="9">
    <location>
        <begin position="1"/>
        <end position="228"/>
    </location>
</feature>
<dbReference type="InterPro" id="IPR031303">
    <property type="entry name" value="C5_meth_CS"/>
</dbReference>
<organism evidence="11 12">
    <name type="scientific">Zingiber officinale</name>
    <name type="common">Ginger</name>
    <name type="synonym">Amomum zingiber</name>
    <dbReference type="NCBI Taxonomy" id="94328"/>
    <lineage>
        <taxon>Eukaryota</taxon>
        <taxon>Viridiplantae</taxon>
        <taxon>Streptophyta</taxon>
        <taxon>Embryophyta</taxon>
        <taxon>Tracheophyta</taxon>
        <taxon>Spermatophyta</taxon>
        <taxon>Magnoliopsida</taxon>
        <taxon>Liliopsida</taxon>
        <taxon>Zingiberales</taxon>
        <taxon>Zingiberaceae</taxon>
        <taxon>Zingiber</taxon>
    </lineage>
</organism>
<evidence type="ECO:0000256" key="8">
    <source>
        <dbReference type="PROSITE-ProRule" id="PRU01016"/>
    </source>
</evidence>
<dbReference type="PRINTS" id="PR00105">
    <property type="entry name" value="C5METTRFRASE"/>
</dbReference>
<dbReference type="GO" id="GO:0003682">
    <property type="term" value="F:chromatin binding"/>
    <property type="evidence" value="ECO:0007669"/>
    <property type="project" value="InterPro"/>
</dbReference>
<keyword evidence="5 8" id="KW-0949">S-adenosyl-L-methionine</keyword>
<dbReference type="Gene3D" id="2.30.30.490">
    <property type="match status" value="1"/>
</dbReference>
<dbReference type="PANTHER" id="PTHR10629:SF50">
    <property type="entry name" value="DNA (CYTOSINE-5)-METHYLTRANSFERASE CMT3"/>
    <property type="match status" value="1"/>
</dbReference>
<keyword evidence="7" id="KW-0539">Nucleus</keyword>
<dbReference type="PANTHER" id="PTHR10629">
    <property type="entry name" value="CYTOSINE-SPECIFIC METHYLTRANSFERASE"/>
    <property type="match status" value="1"/>
</dbReference>
<dbReference type="GO" id="GO:0005634">
    <property type="term" value="C:nucleus"/>
    <property type="evidence" value="ECO:0007669"/>
    <property type="project" value="UniProtKB-SubCell"/>
</dbReference>
<dbReference type="EC" id="2.1.1.37" evidence="2"/>
<evidence type="ECO:0000256" key="5">
    <source>
        <dbReference type="ARBA" id="ARBA00022691"/>
    </source>
</evidence>
<dbReference type="Pfam" id="PF01426">
    <property type="entry name" value="BAH"/>
    <property type="match status" value="1"/>
</dbReference>
<dbReference type="PROSITE" id="PS51679">
    <property type="entry name" value="SAM_MT_C5"/>
    <property type="match status" value="1"/>
</dbReference>
<feature type="domain" description="BAH" evidence="10">
    <location>
        <begin position="474"/>
        <end position="599"/>
    </location>
</feature>
<dbReference type="PROSITE" id="PS00094">
    <property type="entry name" value="C5_MTASE_1"/>
    <property type="match status" value="1"/>
</dbReference>
<comment type="subcellular location">
    <subcellularLocation>
        <location evidence="1">Nucleus</location>
    </subcellularLocation>
</comment>
<evidence type="ECO:0000313" key="11">
    <source>
        <dbReference type="EMBL" id="KAG6530370.1"/>
    </source>
</evidence>
<dbReference type="InterPro" id="IPR001025">
    <property type="entry name" value="BAH_dom"/>
</dbReference>
<dbReference type="CDD" id="cd04716">
    <property type="entry name" value="BAH_plantDCM_I"/>
    <property type="match status" value="1"/>
</dbReference>
<dbReference type="FunFam" id="2.30.30.490:FF:000011">
    <property type="entry name" value="DNA (cytosine-5)-methyltransferase 1"/>
    <property type="match status" value="1"/>
</dbReference>
<dbReference type="GO" id="GO:0003677">
    <property type="term" value="F:DNA binding"/>
    <property type="evidence" value="ECO:0007669"/>
    <property type="project" value="UniProtKB-KW"/>
</dbReference>
<dbReference type="Gene3D" id="3.40.50.150">
    <property type="entry name" value="Vaccinia Virus protein VP39"/>
    <property type="match status" value="1"/>
</dbReference>
<dbReference type="AlphaFoldDB" id="A0A8J5HTQ7"/>